<reference evidence="2 3" key="1">
    <citation type="submission" date="2015-03" db="EMBL/GenBank/DDBJ databases">
        <authorList>
            <person name="Murphy D."/>
        </authorList>
    </citation>
    <scope>NUCLEOTIDE SEQUENCE [LARGE SCALE GENOMIC DNA]</scope>
    <source>
        <strain evidence="2 3">D16</strain>
    </source>
</reference>
<evidence type="ECO:0000256" key="1">
    <source>
        <dbReference type="SAM" id="SignalP"/>
    </source>
</evidence>
<evidence type="ECO:0000313" key="3">
    <source>
        <dbReference type="Proteomes" id="UP000182227"/>
    </source>
</evidence>
<name>A0A0U1DCK3_9MYCO</name>
<evidence type="ECO:0000313" key="2">
    <source>
        <dbReference type="EMBL" id="CQD11610.1"/>
    </source>
</evidence>
<keyword evidence="1" id="KW-0732">Signal</keyword>
<dbReference type="RefSeq" id="WP_019347301.1">
    <property type="nucleotide sequence ID" value="NZ_AGSZ01000521.1"/>
</dbReference>
<dbReference type="Proteomes" id="UP000182227">
    <property type="component" value="Unassembled WGS sequence"/>
</dbReference>
<dbReference type="AlphaFoldDB" id="A0A0U1DCK3"/>
<protein>
    <submittedName>
        <fullName evidence="2">LppJ protein</fullName>
    </submittedName>
</protein>
<sequence precursor="true">MIVKRRGEKVGVRANLFIAVVLAVAALTSGCDAVSSKANGVSEPLTPEQSKAQVVDAAREIVQTLKLDASAVVFRRSSCNDQHEAPFRGVVRIKYPLASSFEASGSEVEQMVQQLKSNGWGENTDFKTHASSLAKNQVVAVFNPQAKGTVNRSIELYGECRDVTTTKDSAGTTEQIDLN</sequence>
<accession>A0A0U1DCK3</accession>
<organism evidence="2 3">
    <name type="scientific">Mycolicibacterium conceptionense</name>
    <dbReference type="NCBI Taxonomy" id="451644"/>
    <lineage>
        <taxon>Bacteria</taxon>
        <taxon>Bacillati</taxon>
        <taxon>Actinomycetota</taxon>
        <taxon>Actinomycetes</taxon>
        <taxon>Mycobacteriales</taxon>
        <taxon>Mycobacteriaceae</taxon>
        <taxon>Mycolicibacterium</taxon>
    </lineage>
</organism>
<dbReference type="GeneID" id="44294365"/>
<feature type="chain" id="PRO_5006707940" evidence="1">
    <location>
        <begin position="34"/>
        <end position="179"/>
    </location>
</feature>
<feature type="signal peptide" evidence="1">
    <location>
        <begin position="1"/>
        <end position="33"/>
    </location>
</feature>
<gene>
    <name evidence="2" type="ORF">BN970_02349</name>
</gene>
<dbReference type="EMBL" id="CTEF01000001">
    <property type="protein sequence ID" value="CQD11610.1"/>
    <property type="molecule type" value="Genomic_DNA"/>
</dbReference>
<dbReference type="PROSITE" id="PS51257">
    <property type="entry name" value="PROKAR_LIPOPROTEIN"/>
    <property type="match status" value="1"/>
</dbReference>
<proteinExistence type="predicted"/>